<name>A0A2I0JLE7_PUNGR</name>
<sequence>MSDVSEGEKSPRLRTNSSKKREVGDGSVTSIEVPPVYRLTSSDSTGAQEGSSIQDYYNKLKLLWDELEFFLEQLGCSCEAGAVMAVQRETERCFQFVMGLTSEFNTICSTILSILPMPNLNKNEWILDMGASKHMMGCLENFSRTVPIKGRAPVYIPNGGMNHTSRRMLGVDELQGGVYYLMQVATTLQICQAVVEESADL</sequence>
<comment type="caution">
    <text evidence="2">The sequence shown here is derived from an EMBL/GenBank/DDBJ whole genome shotgun (WGS) entry which is preliminary data.</text>
</comment>
<dbReference type="Proteomes" id="UP000233551">
    <property type="component" value="Unassembled WGS sequence"/>
</dbReference>
<keyword evidence="3" id="KW-1185">Reference proteome</keyword>
<feature type="compositionally biased region" description="Basic and acidic residues" evidence="1">
    <location>
        <begin position="1"/>
        <end position="11"/>
    </location>
</feature>
<dbReference type="PANTHER" id="PTHR34222">
    <property type="entry name" value="GAG_PRE-INTEGRS DOMAIN-CONTAINING PROTEIN"/>
    <property type="match status" value="1"/>
</dbReference>
<feature type="region of interest" description="Disordered" evidence="1">
    <location>
        <begin position="1"/>
        <end position="29"/>
    </location>
</feature>
<evidence type="ECO:0000313" key="3">
    <source>
        <dbReference type="Proteomes" id="UP000233551"/>
    </source>
</evidence>
<dbReference type="EMBL" id="PGOL01001535">
    <property type="protein sequence ID" value="PKI57102.1"/>
    <property type="molecule type" value="Genomic_DNA"/>
</dbReference>
<proteinExistence type="predicted"/>
<organism evidence="2 3">
    <name type="scientific">Punica granatum</name>
    <name type="common">Pomegranate</name>
    <dbReference type="NCBI Taxonomy" id="22663"/>
    <lineage>
        <taxon>Eukaryota</taxon>
        <taxon>Viridiplantae</taxon>
        <taxon>Streptophyta</taxon>
        <taxon>Embryophyta</taxon>
        <taxon>Tracheophyta</taxon>
        <taxon>Spermatophyta</taxon>
        <taxon>Magnoliopsida</taxon>
        <taxon>eudicotyledons</taxon>
        <taxon>Gunneridae</taxon>
        <taxon>Pentapetalae</taxon>
        <taxon>rosids</taxon>
        <taxon>malvids</taxon>
        <taxon>Myrtales</taxon>
        <taxon>Lythraceae</taxon>
        <taxon>Punica</taxon>
    </lineage>
</organism>
<evidence type="ECO:0000256" key="1">
    <source>
        <dbReference type="SAM" id="MobiDB-lite"/>
    </source>
</evidence>
<reference evidence="2 3" key="1">
    <citation type="submission" date="2017-11" db="EMBL/GenBank/DDBJ databases">
        <title>De-novo sequencing of pomegranate (Punica granatum L.) genome.</title>
        <authorList>
            <person name="Akparov Z."/>
            <person name="Amiraslanov A."/>
            <person name="Hajiyeva S."/>
            <person name="Abbasov M."/>
            <person name="Kaur K."/>
            <person name="Hamwieh A."/>
            <person name="Solovyev V."/>
            <person name="Salamov A."/>
            <person name="Braich B."/>
            <person name="Kosarev P."/>
            <person name="Mahmoud A."/>
            <person name="Hajiyev E."/>
            <person name="Babayeva S."/>
            <person name="Izzatullayeva V."/>
            <person name="Mammadov A."/>
            <person name="Mammadov A."/>
            <person name="Sharifova S."/>
            <person name="Ojaghi J."/>
            <person name="Eynullazada K."/>
            <person name="Bayramov B."/>
            <person name="Abdulazimova A."/>
            <person name="Shahmuradov I."/>
        </authorList>
    </citation>
    <scope>NUCLEOTIDE SEQUENCE [LARGE SCALE GENOMIC DNA]</scope>
    <source>
        <strain evidence="3">cv. AG2017</strain>
        <tissue evidence="2">Leaf</tissue>
    </source>
</reference>
<evidence type="ECO:0000313" key="2">
    <source>
        <dbReference type="EMBL" id="PKI57102.1"/>
    </source>
</evidence>
<dbReference type="AlphaFoldDB" id="A0A2I0JLE7"/>
<protein>
    <submittedName>
        <fullName evidence="2">Uncharacterized protein</fullName>
    </submittedName>
</protein>
<accession>A0A2I0JLE7</accession>
<dbReference type="PANTHER" id="PTHR34222:SF79">
    <property type="entry name" value="RETROVIRUS-RELATED POL POLYPROTEIN FROM TRANSPOSON TNT 1-94"/>
    <property type="match status" value="1"/>
</dbReference>
<gene>
    <name evidence="2" type="ORF">CRG98_022496</name>
</gene>